<feature type="region of interest" description="Disordered" evidence="1">
    <location>
        <begin position="308"/>
        <end position="353"/>
    </location>
</feature>
<accession>A0A165J4F2</accession>
<proteinExistence type="predicted"/>
<feature type="non-terminal residue" evidence="2">
    <location>
        <position position="563"/>
    </location>
</feature>
<feature type="compositionally biased region" description="Polar residues" evidence="1">
    <location>
        <begin position="319"/>
        <end position="333"/>
    </location>
</feature>
<evidence type="ECO:0000256" key="1">
    <source>
        <dbReference type="SAM" id="MobiDB-lite"/>
    </source>
</evidence>
<reference evidence="2 3" key="1">
    <citation type="journal article" date="2016" name="Mol. Biol. Evol.">
        <title>Comparative Genomics of Early-Diverging Mushroom-Forming Fungi Provides Insights into the Origins of Lignocellulose Decay Capabilities.</title>
        <authorList>
            <person name="Nagy L.G."/>
            <person name="Riley R."/>
            <person name="Tritt A."/>
            <person name="Adam C."/>
            <person name="Daum C."/>
            <person name="Floudas D."/>
            <person name="Sun H."/>
            <person name="Yadav J.S."/>
            <person name="Pangilinan J."/>
            <person name="Larsson K.H."/>
            <person name="Matsuura K."/>
            <person name="Barry K."/>
            <person name="Labutti K."/>
            <person name="Kuo R."/>
            <person name="Ohm R.A."/>
            <person name="Bhattacharya S.S."/>
            <person name="Shirouzu T."/>
            <person name="Yoshinaga Y."/>
            <person name="Martin F.M."/>
            <person name="Grigoriev I.V."/>
            <person name="Hibbett D.S."/>
        </authorList>
    </citation>
    <scope>NUCLEOTIDE SEQUENCE [LARGE SCALE GENOMIC DNA]</scope>
    <source>
        <strain evidence="2 3">HHB12029</strain>
    </source>
</reference>
<keyword evidence="3" id="KW-1185">Reference proteome</keyword>
<evidence type="ECO:0000313" key="3">
    <source>
        <dbReference type="Proteomes" id="UP000077266"/>
    </source>
</evidence>
<sequence length="563" mass="61061">MGHNAGEAPHRKTSSIAAALARTSKLRKANMDPPAKISAAFFLYTMVDTLRTDSAQQRAVPNAFSKLMESPCGGHALLNPRKTSAGGGQLGDGGYISQGKFIQEFNVYRMSRSVPEPLKQWRRARIEDELYPYSMPLVSSRQTEIDLEIGLSGDTMSMLAPPVQVNPKITLKDAEFASLVAYEPTLQDYMKREEIDAVRNWLIDNRHRVRKGTVVLTGVVRASGWVALYSSVHQQSASLVVGLATTVIGAFGSGSYAFADAKKILSRGPANWGAETRAADYTVIINYVRVLSRLERLLQKGKIQVSNAGTESAPDELDQQTPNTTPSCTGPENPSSASSYTPSPTPTSTTGHSSFSTIAEDCDMDLLTCFLDIVLDQRGDLDFVAADTGIIVDFIHRYQRVPELSHVAIVIDVSERDAHPQGATTGEIGATEAATDRIGCISRLEAHNDDGPVVVNRIADVVISGSAAFGRRRATSPSPRLEHFHGGTPFRSSSIDEHKVDYSFPADLASQQMAALPTLAQTSAPDGPWFSKLADLCTTRGRSLKDLNWNDKLIGGVWHSDVK</sequence>
<organism evidence="2 3">
    <name type="scientific">Exidia glandulosa HHB12029</name>
    <dbReference type="NCBI Taxonomy" id="1314781"/>
    <lineage>
        <taxon>Eukaryota</taxon>
        <taxon>Fungi</taxon>
        <taxon>Dikarya</taxon>
        <taxon>Basidiomycota</taxon>
        <taxon>Agaricomycotina</taxon>
        <taxon>Agaricomycetes</taxon>
        <taxon>Auriculariales</taxon>
        <taxon>Exidiaceae</taxon>
        <taxon>Exidia</taxon>
    </lineage>
</organism>
<dbReference type="AlphaFoldDB" id="A0A165J4F2"/>
<name>A0A165J4F2_EXIGL</name>
<gene>
    <name evidence="2" type="ORF">EXIGLDRAFT_737195</name>
</gene>
<dbReference type="Proteomes" id="UP000077266">
    <property type="component" value="Unassembled WGS sequence"/>
</dbReference>
<evidence type="ECO:0000313" key="2">
    <source>
        <dbReference type="EMBL" id="KZV94317.1"/>
    </source>
</evidence>
<dbReference type="InParanoid" id="A0A165J4F2"/>
<protein>
    <submittedName>
        <fullName evidence="2">Uncharacterized protein</fullName>
    </submittedName>
</protein>
<dbReference type="OrthoDB" id="3222453at2759"/>
<feature type="compositionally biased region" description="Low complexity" evidence="1">
    <location>
        <begin position="334"/>
        <end position="353"/>
    </location>
</feature>
<dbReference type="EMBL" id="KV425975">
    <property type="protein sequence ID" value="KZV94317.1"/>
    <property type="molecule type" value="Genomic_DNA"/>
</dbReference>